<protein>
    <submittedName>
        <fullName evidence="5">Calcium-binding protein</fullName>
    </submittedName>
</protein>
<sequence length="196" mass="19789">MSTSDNDTYLGDAGANNNIADFDGGDDLFIGYGGNDSFVGGGGDDYIIGGAGNDRLTGGAGDDVLRAGTGNDYLGGGTGNDLLLGLLGDNKLNGGVGEDILVAGSGDNVLVGGSDSDKFVFTDKFGGHGEAKVVDFTIGEDSLHIISDTVTEFGDLTFSYDAAGNAVFTDGADLTVKLIGVTETDINTYGADLFVI</sequence>
<dbReference type="GO" id="GO:0005509">
    <property type="term" value="F:calcium ion binding"/>
    <property type="evidence" value="ECO:0007669"/>
    <property type="project" value="InterPro"/>
</dbReference>
<dbReference type="GeneID" id="1192141"/>
<dbReference type="PANTHER" id="PTHR38340:SF1">
    <property type="entry name" value="S-LAYER PROTEIN"/>
    <property type="match status" value="1"/>
</dbReference>
<proteinExistence type="predicted"/>
<evidence type="ECO:0000313" key="5">
    <source>
        <dbReference type="EMBL" id="OXE34411.1"/>
    </source>
</evidence>
<dbReference type="AlphaFoldDB" id="A0A072IQW9"/>
<dbReference type="InterPro" id="IPR018511">
    <property type="entry name" value="Hemolysin-typ_Ca-bd_CS"/>
</dbReference>
<evidence type="ECO:0000313" key="4">
    <source>
        <dbReference type="EMBL" id="OQJ94965.1"/>
    </source>
</evidence>
<comment type="subcellular location">
    <subcellularLocation>
        <location evidence="1">Secreted</location>
    </subcellularLocation>
</comment>
<dbReference type="GO" id="GO:0005576">
    <property type="term" value="C:extracellular region"/>
    <property type="evidence" value="ECO:0007669"/>
    <property type="project" value="UniProtKB-SubCell"/>
</dbReference>
<dbReference type="InterPro" id="IPR011049">
    <property type="entry name" value="Serralysin-like_metalloprot_C"/>
</dbReference>
<dbReference type="OMA" id="YSNDIAY"/>
<dbReference type="PANTHER" id="PTHR38340">
    <property type="entry name" value="S-LAYER PROTEIN"/>
    <property type="match status" value="1"/>
</dbReference>
<dbReference type="SUPFAM" id="SSF51120">
    <property type="entry name" value="beta-Roll"/>
    <property type="match status" value="1"/>
</dbReference>
<evidence type="ECO:0000256" key="1">
    <source>
        <dbReference type="ARBA" id="ARBA00004613"/>
    </source>
</evidence>
<dbReference type="PRINTS" id="PR00313">
    <property type="entry name" value="CABNDNGRPT"/>
</dbReference>
<dbReference type="RefSeq" id="WP_005462984.1">
    <property type="nucleotide sequence ID" value="NZ_CABMHD010000003.1"/>
</dbReference>
<dbReference type="EMBL" id="NIXT01000065">
    <property type="protein sequence ID" value="OXE34411.1"/>
    <property type="molecule type" value="Genomic_DNA"/>
</dbReference>
<dbReference type="STRING" id="670.ACZ92_02350"/>
<organism evidence="5 7">
    <name type="scientific">Vibrio parahaemolyticus</name>
    <dbReference type="NCBI Taxonomy" id="670"/>
    <lineage>
        <taxon>Bacteria</taxon>
        <taxon>Pseudomonadati</taxon>
        <taxon>Pseudomonadota</taxon>
        <taxon>Gammaproteobacteria</taxon>
        <taxon>Vibrionales</taxon>
        <taxon>Vibrionaceae</taxon>
        <taxon>Vibrio</taxon>
    </lineage>
</organism>
<evidence type="ECO:0000256" key="3">
    <source>
        <dbReference type="ARBA" id="ARBA00022837"/>
    </source>
</evidence>
<reference evidence="4 6" key="1">
    <citation type="submission" date="2015-08" db="EMBL/GenBank/DDBJ databases">
        <title>Draft Genome Sequences of Vibrio parahaemolyticus Strains.</title>
        <authorList>
            <person name="Gonzalez-Escalona N."/>
            <person name="DePaola A."/>
        </authorList>
    </citation>
    <scope>NUCLEOTIDE SEQUENCE [LARGE SCALE GENOMIC DNA]</scope>
    <source>
        <strain evidence="4 6">CFSAN001621</strain>
    </source>
</reference>
<evidence type="ECO:0000313" key="7">
    <source>
        <dbReference type="Proteomes" id="UP000214596"/>
    </source>
</evidence>
<keyword evidence="6" id="KW-1185">Reference proteome</keyword>
<dbReference type="Gene3D" id="2.150.10.10">
    <property type="entry name" value="Serralysin-like metalloprotease, C-terminal"/>
    <property type="match status" value="2"/>
</dbReference>
<accession>A0A072IQW9</accession>
<keyword evidence="2" id="KW-0964">Secreted</keyword>
<comment type="caution">
    <text evidence="5">The sequence shown here is derived from an EMBL/GenBank/DDBJ whole genome shotgun (WGS) entry which is preliminary data.</text>
</comment>
<evidence type="ECO:0000313" key="6">
    <source>
        <dbReference type="Proteomes" id="UP000191946"/>
    </source>
</evidence>
<dbReference type="InterPro" id="IPR001343">
    <property type="entry name" value="Hemolysn_Ca-bd"/>
</dbReference>
<dbReference type="PROSITE" id="PS00330">
    <property type="entry name" value="HEMOLYSIN_CALCIUM"/>
    <property type="match status" value="2"/>
</dbReference>
<dbReference type="InterPro" id="IPR050557">
    <property type="entry name" value="RTX_toxin/Mannuronan_C5-epim"/>
</dbReference>
<dbReference type="Proteomes" id="UP000214596">
    <property type="component" value="Unassembled WGS sequence"/>
</dbReference>
<gene>
    <name evidence="4" type="ORF">AKG60_27085</name>
    <name evidence="5" type="ORF">CA163_02435</name>
</gene>
<reference evidence="5 7" key="2">
    <citation type="journal article" date="2017" name="Appl. Environ. Microbiol.">
        <title>Parallel evolution of two clades of a major Atlantic endemic Vibrio parahaemolyticus pathogen lineage by independent acquisition of related pathogenicity islands.</title>
        <authorList>
            <person name="Xu F."/>
            <person name="Gonzalez-Escalona N."/>
            <person name="Drees K.P."/>
            <person name="Sebra R.P."/>
            <person name="Cooper V.S."/>
            <person name="Jones S.H."/>
            <person name="Whistler C.A."/>
        </authorList>
    </citation>
    <scope>NUCLEOTIDE SEQUENCE [LARGE SCALE GENOMIC DNA]</scope>
    <source>
        <strain evidence="5 7">MAVP-3</strain>
    </source>
</reference>
<dbReference type="SMR" id="A0A072IQW9"/>
<dbReference type="OrthoDB" id="5888253at2"/>
<evidence type="ECO:0000256" key="2">
    <source>
        <dbReference type="ARBA" id="ARBA00022525"/>
    </source>
</evidence>
<name>A0A072IQW9_VIBPH</name>
<dbReference type="Proteomes" id="UP000191946">
    <property type="component" value="Unassembled WGS sequence"/>
</dbReference>
<keyword evidence="3" id="KW-0106">Calcium</keyword>
<dbReference type="Pfam" id="PF00353">
    <property type="entry name" value="HemolysinCabind"/>
    <property type="match status" value="2"/>
</dbReference>
<dbReference type="EMBL" id="LHQV01000035">
    <property type="protein sequence ID" value="OQJ94965.1"/>
    <property type="molecule type" value="Genomic_DNA"/>
</dbReference>